<evidence type="ECO:0000313" key="1">
    <source>
        <dbReference type="EMBL" id="CAD7260286.1"/>
    </source>
</evidence>
<name>A0A7R9FYP7_TIMSH</name>
<gene>
    <name evidence="1" type="ORF">TSIB3V08_LOCUS4468</name>
</gene>
<sequence length="109" mass="11956">MASLVLTDSSQLTSDSQHLGMYKYIGTEETISALKHLSNELPVRSFAKLLRPDIKMRRIFRLCNPPEDIVLGSEALEARLGKGGRGVHCSGTCSHSLGIIQIARRSTDC</sequence>
<dbReference type="EMBL" id="OC001616">
    <property type="protein sequence ID" value="CAD7260286.1"/>
    <property type="molecule type" value="Genomic_DNA"/>
</dbReference>
<reference evidence="1" key="1">
    <citation type="submission" date="2020-11" db="EMBL/GenBank/DDBJ databases">
        <authorList>
            <person name="Tran Van P."/>
        </authorList>
    </citation>
    <scope>NUCLEOTIDE SEQUENCE</scope>
</reference>
<protein>
    <submittedName>
        <fullName evidence="1">Uncharacterized protein</fullName>
    </submittedName>
</protein>
<proteinExistence type="predicted"/>
<accession>A0A7R9FYP7</accession>
<dbReference type="AlphaFoldDB" id="A0A7R9FYP7"/>
<organism evidence="1">
    <name type="scientific">Timema shepardi</name>
    <name type="common">Walking stick</name>
    <dbReference type="NCBI Taxonomy" id="629360"/>
    <lineage>
        <taxon>Eukaryota</taxon>
        <taxon>Metazoa</taxon>
        <taxon>Ecdysozoa</taxon>
        <taxon>Arthropoda</taxon>
        <taxon>Hexapoda</taxon>
        <taxon>Insecta</taxon>
        <taxon>Pterygota</taxon>
        <taxon>Neoptera</taxon>
        <taxon>Polyneoptera</taxon>
        <taxon>Phasmatodea</taxon>
        <taxon>Timematodea</taxon>
        <taxon>Timematoidea</taxon>
        <taxon>Timematidae</taxon>
        <taxon>Timema</taxon>
    </lineage>
</organism>